<sequence length="363" mass="38822">MANGPPGGFNKLFIMIPVMLAARKIDAENPDTVYWLRVAYGSVQSICVLIVLYTYIQASTFASSDGKTIVYVPSAPTPFADPNAKKKYTEVSYGAHIVSTARSLVGSTLFGVALTVGLHLYKGMAMGLAIQAVMGPINLIENPVVKALLLGNGFQPQDKIFDEKSANELAEDDEIVDEAGNPVVARQLGGSTTTTTTTTKAKTTTGQTFEELLLDTWDAGNKADIGAFMEAVTKENCNYRTKENGWTPLMILAGLNAKGTASAIRQVIELGGNPAIVDVEGWNALHWAAFHGSLEAAKALAATDATLLTVQDKEGKLPIDMAKAEGNDQVATFFESLVVLLSDNSDTNNNNNNTTEEGLRKRK</sequence>
<keyword evidence="4" id="KW-1185">Reference proteome</keyword>
<evidence type="ECO:0000256" key="2">
    <source>
        <dbReference type="SAM" id="SignalP"/>
    </source>
</evidence>
<evidence type="ECO:0000256" key="1">
    <source>
        <dbReference type="SAM" id="MobiDB-lite"/>
    </source>
</evidence>
<reference evidence="3" key="1">
    <citation type="journal article" date="2021" name="Sci. Rep.">
        <title>Diploid genomic architecture of Nitzschia inconspicua, an elite biomass production diatom.</title>
        <authorList>
            <person name="Oliver A."/>
            <person name="Podell S."/>
            <person name="Pinowska A."/>
            <person name="Traller J.C."/>
            <person name="Smith S.R."/>
            <person name="McClure R."/>
            <person name="Beliaev A."/>
            <person name="Bohutskyi P."/>
            <person name="Hill E.A."/>
            <person name="Rabines A."/>
            <person name="Zheng H."/>
            <person name="Allen L.Z."/>
            <person name="Kuo A."/>
            <person name="Grigoriev I.V."/>
            <person name="Allen A.E."/>
            <person name="Hazlebeck D."/>
            <person name="Allen E.E."/>
        </authorList>
    </citation>
    <scope>NUCLEOTIDE SEQUENCE</scope>
    <source>
        <strain evidence="3">Hildebrandi</strain>
    </source>
</reference>
<dbReference type="AlphaFoldDB" id="A0A9K3PS68"/>
<dbReference type="GO" id="GO:0045047">
    <property type="term" value="P:protein targeting to ER"/>
    <property type="evidence" value="ECO:0007669"/>
    <property type="project" value="InterPro"/>
</dbReference>
<accession>A0A9K3PS68</accession>
<feature type="signal peptide" evidence="2">
    <location>
        <begin position="1"/>
        <end position="27"/>
    </location>
</feature>
<organism evidence="3 4">
    <name type="scientific">Nitzschia inconspicua</name>
    <dbReference type="NCBI Taxonomy" id="303405"/>
    <lineage>
        <taxon>Eukaryota</taxon>
        <taxon>Sar</taxon>
        <taxon>Stramenopiles</taxon>
        <taxon>Ochrophyta</taxon>
        <taxon>Bacillariophyta</taxon>
        <taxon>Bacillariophyceae</taxon>
        <taxon>Bacillariophycidae</taxon>
        <taxon>Bacillariales</taxon>
        <taxon>Bacillariaceae</taxon>
        <taxon>Nitzschia</taxon>
    </lineage>
</organism>
<comment type="caution">
    <text evidence="3">The sequence shown here is derived from an EMBL/GenBank/DDBJ whole genome shotgun (WGS) entry which is preliminary data.</text>
</comment>
<dbReference type="Proteomes" id="UP000693970">
    <property type="component" value="Unassembled WGS sequence"/>
</dbReference>
<dbReference type="SMART" id="SM00248">
    <property type="entry name" value="ANK"/>
    <property type="match status" value="2"/>
</dbReference>
<reference evidence="3" key="2">
    <citation type="submission" date="2021-04" db="EMBL/GenBank/DDBJ databases">
        <authorList>
            <person name="Podell S."/>
        </authorList>
    </citation>
    <scope>NUCLEOTIDE SEQUENCE</scope>
    <source>
        <strain evidence="3">Hildebrandi</strain>
    </source>
</reference>
<dbReference type="Pfam" id="PF12796">
    <property type="entry name" value="Ank_2"/>
    <property type="match status" value="1"/>
</dbReference>
<dbReference type="InterPro" id="IPR002110">
    <property type="entry name" value="Ankyrin_rpt"/>
</dbReference>
<dbReference type="OrthoDB" id="18139at2759"/>
<dbReference type="PANTHER" id="PTHR28112">
    <property type="entry name" value="SRP-INDEPENDENT TARGETING PROTEIN 3"/>
    <property type="match status" value="1"/>
</dbReference>
<feature type="chain" id="PRO_5039924294" evidence="2">
    <location>
        <begin position="28"/>
        <end position="363"/>
    </location>
</feature>
<dbReference type="EMBL" id="JAGRRH010000015">
    <property type="protein sequence ID" value="KAG7355424.1"/>
    <property type="molecule type" value="Genomic_DNA"/>
</dbReference>
<dbReference type="InterPro" id="IPR012098">
    <property type="entry name" value="SND3_fun"/>
</dbReference>
<evidence type="ECO:0000313" key="4">
    <source>
        <dbReference type="Proteomes" id="UP000693970"/>
    </source>
</evidence>
<dbReference type="Pfam" id="PF10032">
    <property type="entry name" value="Pho88"/>
    <property type="match status" value="1"/>
</dbReference>
<dbReference type="GO" id="GO:0005783">
    <property type="term" value="C:endoplasmic reticulum"/>
    <property type="evidence" value="ECO:0007669"/>
    <property type="project" value="InterPro"/>
</dbReference>
<gene>
    <name evidence="3" type="ORF">IV203_000110</name>
</gene>
<keyword evidence="2" id="KW-0732">Signal</keyword>
<feature type="region of interest" description="Disordered" evidence="1">
    <location>
        <begin position="344"/>
        <end position="363"/>
    </location>
</feature>
<protein>
    <submittedName>
        <fullName evidence="3">Phosphate transporter family protein</fullName>
    </submittedName>
</protein>
<proteinExistence type="predicted"/>
<evidence type="ECO:0000313" key="3">
    <source>
        <dbReference type="EMBL" id="KAG7355424.1"/>
    </source>
</evidence>
<dbReference type="GO" id="GO:0005739">
    <property type="term" value="C:mitochondrion"/>
    <property type="evidence" value="ECO:0007669"/>
    <property type="project" value="TreeGrafter"/>
</dbReference>
<name>A0A9K3PS68_9STRA</name>
<dbReference type="PANTHER" id="PTHR28112:SF1">
    <property type="entry name" value="SRP-INDEPENDENT TARGETING PROTEIN 3"/>
    <property type="match status" value="1"/>
</dbReference>
<feature type="compositionally biased region" description="Low complexity" evidence="1">
    <location>
        <begin position="344"/>
        <end position="355"/>
    </location>
</feature>